<protein>
    <submittedName>
        <fullName evidence="4">Uncharacterized protein</fullName>
    </submittedName>
</protein>
<dbReference type="PANTHER" id="PTHR35043">
    <property type="entry name" value="TRANSCRIPTION FACTOR DOMAIN-CONTAINING PROTEIN"/>
    <property type="match status" value="1"/>
</dbReference>
<feature type="transmembrane region" description="Helical" evidence="2">
    <location>
        <begin position="79"/>
        <end position="98"/>
    </location>
</feature>
<gene>
    <name evidence="4" type="ORF">IF1G_10221</name>
</gene>
<feature type="chain" id="PRO_5022032242" evidence="3">
    <location>
        <begin position="17"/>
        <end position="644"/>
    </location>
</feature>
<keyword evidence="2" id="KW-0472">Membrane</keyword>
<dbReference type="STRING" id="43265.A0A545UNE2"/>
<feature type="transmembrane region" description="Helical" evidence="2">
    <location>
        <begin position="40"/>
        <end position="59"/>
    </location>
</feature>
<evidence type="ECO:0000256" key="3">
    <source>
        <dbReference type="SAM" id="SignalP"/>
    </source>
</evidence>
<sequence>MLTHLLLASFLPTVEAARTCNVTDYTNGPVDWQSGSCYRGTWAILSSCIATIIACTWSIQHLNVPHSTDGPWTKFGRKLKWMLITVLFPEIILVHAGVQFRMAWEALQEMEESLKLVRWPWYKIWWQWLQNDLPNYKLWWRWLREKWPWYIVWWKWLRSKFGKKVDDEERSEATQKDPDWTLVHCYYANMGGFLGDADNGRVRLTAMDLPRLGKTPEIIKEDIQDKSKQDWLAKIWAGLQILQLIFSIITRSIQHMPFSQLEMVTLSFAICGIMIYIINIHKPQGIDRATNISLRDHRYRAAKQTHDSLWAILSNRRKDVPHKIESKSDPPRIPNDSLPADKSTNIVHPVVYPLAGVSAIFGLIHAIAWPFEFPTTEEKLLWRTATIVSAVCPIFALLSIPIAQSTESAGKPELFIIQSLRLLQEYRWHYPRNYPVNEAIEALQIIFRGIVQDGEDGAWRLLHYSLIFAVDSADAGLFLRDVEDFLLLSGRYQNLYSTPINKPGDDQVRDPGRRLELHDDEKGVSSKALNEPGNDQGTDRRRDRKKLELHDDEEFKRNFARLVKVLYRTDRKRLRQEARTDMWPRKSKYHRIWNDLILYGTSVLYCISRFVLLGVAFSSLRKMPGKVYVAIDWTSYLPFFGGRG</sequence>
<evidence type="ECO:0000313" key="4">
    <source>
        <dbReference type="EMBL" id="TQV90986.1"/>
    </source>
</evidence>
<dbReference type="AlphaFoldDB" id="A0A545UNE2"/>
<feature type="transmembrane region" description="Helical" evidence="2">
    <location>
        <begin position="380"/>
        <end position="403"/>
    </location>
</feature>
<name>A0A545UNE2_9HYPO</name>
<reference evidence="4 5" key="1">
    <citation type="journal article" date="2019" name="Appl. Microbiol. Biotechnol.">
        <title>Genome sequence of Isaria javanica and comparative genome analysis insights into family S53 peptidase evolution in fungal entomopathogens.</title>
        <authorList>
            <person name="Lin R."/>
            <person name="Zhang X."/>
            <person name="Xin B."/>
            <person name="Zou M."/>
            <person name="Gao Y."/>
            <person name="Qin F."/>
            <person name="Hu Q."/>
            <person name="Xie B."/>
            <person name="Cheng X."/>
        </authorList>
    </citation>
    <scope>NUCLEOTIDE SEQUENCE [LARGE SCALE GENOMIC DNA]</scope>
    <source>
        <strain evidence="4 5">IJ1G</strain>
    </source>
</reference>
<feature type="transmembrane region" description="Helical" evidence="2">
    <location>
        <begin position="596"/>
        <end position="617"/>
    </location>
</feature>
<keyword evidence="2" id="KW-1133">Transmembrane helix</keyword>
<evidence type="ECO:0000256" key="2">
    <source>
        <dbReference type="SAM" id="Phobius"/>
    </source>
</evidence>
<feature type="region of interest" description="Disordered" evidence="1">
    <location>
        <begin position="519"/>
        <end position="544"/>
    </location>
</feature>
<keyword evidence="5" id="KW-1185">Reference proteome</keyword>
<dbReference type="EMBL" id="SPUK01000021">
    <property type="protein sequence ID" value="TQV90986.1"/>
    <property type="molecule type" value="Genomic_DNA"/>
</dbReference>
<evidence type="ECO:0000256" key="1">
    <source>
        <dbReference type="SAM" id="MobiDB-lite"/>
    </source>
</evidence>
<keyword evidence="3" id="KW-0732">Signal</keyword>
<accession>A0A545UNE2</accession>
<comment type="caution">
    <text evidence="4">The sequence shown here is derived from an EMBL/GenBank/DDBJ whole genome shotgun (WGS) entry which is preliminary data.</text>
</comment>
<feature type="transmembrane region" description="Helical" evidence="2">
    <location>
        <begin position="231"/>
        <end position="249"/>
    </location>
</feature>
<organism evidence="4 5">
    <name type="scientific">Cordyceps javanica</name>
    <dbReference type="NCBI Taxonomy" id="43265"/>
    <lineage>
        <taxon>Eukaryota</taxon>
        <taxon>Fungi</taxon>
        <taxon>Dikarya</taxon>
        <taxon>Ascomycota</taxon>
        <taxon>Pezizomycotina</taxon>
        <taxon>Sordariomycetes</taxon>
        <taxon>Hypocreomycetidae</taxon>
        <taxon>Hypocreales</taxon>
        <taxon>Cordycipitaceae</taxon>
        <taxon>Cordyceps</taxon>
    </lineage>
</organism>
<proteinExistence type="predicted"/>
<dbReference type="PANTHER" id="PTHR35043:SF7">
    <property type="entry name" value="TRANSCRIPTION FACTOR DOMAIN-CONTAINING PROTEIN"/>
    <property type="match status" value="1"/>
</dbReference>
<evidence type="ECO:0000313" key="5">
    <source>
        <dbReference type="Proteomes" id="UP000315783"/>
    </source>
</evidence>
<keyword evidence="2" id="KW-0812">Transmembrane</keyword>
<feature type="transmembrane region" description="Helical" evidence="2">
    <location>
        <begin position="350"/>
        <end position="368"/>
    </location>
</feature>
<feature type="transmembrane region" description="Helical" evidence="2">
    <location>
        <begin position="261"/>
        <end position="278"/>
    </location>
</feature>
<feature type="signal peptide" evidence="3">
    <location>
        <begin position="1"/>
        <end position="16"/>
    </location>
</feature>
<dbReference type="Proteomes" id="UP000315783">
    <property type="component" value="Unassembled WGS sequence"/>
</dbReference>